<name>A0ABT1BRL4_9BURK</name>
<reference evidence="2 3" key="1">
    <citation type="submission" date="2022-06" db="EMBL/GenBank/DDBJ databases">
        <title>Ideonella sp. NS12-5 Genome sequencing and assembly.</title>
        <authorList>
            <person name="Jung Y."/>
        </authorList>
    </citation>
    <scope>NUCLEOTIDE SEQUENCE [LARGE SCALE GENOMIC DNA]</scope>
    <source>
        <strain evidence="2 3">NS12-5</strain>
    </source>
</reference>
<sequence length="164" mass="17521">MDVSMAPAFGVFMRYATHISALSLLMLVGCASVPMEGQEVSKAAKQFNPPAAGKSGVYVYRSGSFGAALKKDIWIDDKCLGESASNVFFYEEVAGDAEHKIATESEFSPNVLPLTTAAGKNYFVRQYIKLGVVVGGANLELVSDEQGKKEVSGLEMAQKGHCSK</sequence>
<evidence type="ECO:0000259" key="1">
    <source>
        <dbReference type="Pfam" id="PF11008"/>
    </source>
</evidence>
<feature type="domain" description="DUF2846" evidence="1">
    <location>
        <begin position="52"/>
        <end position="137"/>
    </location>
</feature>
<comment type="caution">
    <text evidence="2">The sequence shown here is derived from an EMBL/GenBank/DDBJ whole genome shotgun (WGS) entry which is preliminary data.</text>
</comment>
<evidence type="ECO:0000313" key="3">
    <source>
        <dbReference type="Proteomes" id="UP001204851"/>
    </source>
</evidence>
<gene>
    <name evidence="2" type="ORF">M0L44_17345</name>
</gene>
<protein>
    <submittedName>
        <fullName evidence="2">DUF2846 domain-containing protein</fullName>
    </submittedName>
</protein>
<proteinExistence type="predicted"/>
<dbReference type="Pfam" id="PF11008">
    <property type="entry name" value="DUF2846"/>
    <property type="match status" value="1"/>
</dbReference>
<dbReference type="EMBL" id="JAMXMC010000010">
    <property type="protein sequence ID" value="MCO5978464.1"/>
    <property type="molecule type" value="Genomic_DNA"/>
</dbReference>
<evidence type="ECO:0000313" key="2">
    <source>
        <dbReference type="EMBL" id="MCO5978464.1"/>
    </source>
</evidence>
<organism evidence="2 3">
    <name type="scientific">Ideonella oryzae</name>
    <dbReference type="NCBI Taxonomy" id="2937441"/>
    <lineage>
        <taxon>Bacteria</taxon>
        <taxon>Pseudomonadati</taxon>
        <taxon>Pseudomonadota</taxon>
        <taxon>Betaproteobacteria</taxon>
        <taxon>Burkholderiales</taxon>
        <taxon>Sphaerotilaceae</taxon>
        <taxon>Ideonella</taxon>
    </lineage>
</organism>
<keyword evidence="3" id="KW-1185">Reference proteome</keyword>
<dbReference type="InterPro" id="IPR022548">
    <property type="entry name" value="DUF2846"/>
</dbReference>
<dbReference type="PIRSF" id="PIRSF012335">
    <property type="entry name" value="UCP012335"/>
    <property type="match status" value="1"/>
</dbReference>
<accession>A0ABT1BRL4</accession>
<dbReference type="RefSeq" id="WP_252771070.1">
    <property type="nucleotide sequence ID" value="NZ_JAMXMC010000010.1"/>
</dbReference>
<dbReference type="Proteomes" id="UP001204851">
    <property type="component" value="Unassembled WGS sequence"/>
</dbReference>
<dbReference type="InterPro" id="IPR016596">
    <property type="entry name" value="UCP012335"/>
</dbReference>